<dbReference type="Gene3D" id="3.30.1330.40">
    <property type="entry name" value="RutC-like"/>
    <property type="match status" value="1"/>
</dbReference>
<reference evidence="2" key="1">
    <citation type="submission" date="2016-09" db="EMBL/GenBank/DDBJ databases">
        <authorList>
            <person name="Varghese N."/>
            <person name="Submissions S."/>
        </authorList>
    </citation>
    <scope>NUCLEOTIDE SEQUENCE [LARGE SCALE GENOMIC DNA]</scope>
    <source>
        <strain evidence="2">JS23</strain>
    </source>
</reference>
<dbReference type="OrthoDB" id="8655901at2"/>
<protein>
    <submittedName>
        <fullName evidence="1">Reactive intermediate/imine deaminase</fullName>
    </submittedName>
</protein>
<gene>
    <name evidence="1" type="ORF">SAMN05216551_102470</name>
</gene>
<dbReference type="InterPro" id="IPR006175">
    <property type="entry name" value="YjgF/YER057c/UK114"/>
</dbReference>
<evidence type="ECO:0000313" key="1">
    <source>
        <dbReference type="EMBL" id="SDV47313.1"/>
    </source>
</evidence>
<evidence type="ECO:0000313" key="2">
    <source>
        <dbReference type="Proteomes" id="UP000243719"/>
    </source>
</evidence>
<organism evidence="1 2">
    <name type="scientific">Chitinasiproducens palmae</name>
    <dbReference type="NCBI Taxonomy" id="1770053"/>
    <lineage>
        <taxon>Bacteria</taxon>
        <taxon>Pseudomonadati</taxon>
        <taxon>Pseudomonadota</taxon>
        <taxon>Betaproteobacteria</taxon>
        <taxon>Burkholderiales</taxon>
        <taxon>Burkholderiaceae</taxon>
        <taxon>Chitinasiproducens</taxon>
    </lineage>
</organism>
<name>A0A1H2PLI6_9BURK</name>
<keyword evidence="2" id="KW-1185">Reference proteome</keyword>
<sequence length="127" mass="13738">MKRVVETDRAPRPRFKYAQACVHGGLIQVAGQMGLTADRVLAGSDVGAQTTQALHNIGAIVEAAGAQLDDVIMYRVYLAEESLFAEMNAAFERFVREPFAARTTVYVGLPKGYLVEIDALAVLPAAR</sequence>
<dbReference type="RefSeq" id="WP_091905806.1">
    <property type="nucleotide sequence ID" value="NZ_FNLO01000002.1"/>
</dbReference>
<dbReference type="Proteomes" id="UP000243719">
    <property type="component" value="Unassembled WGS sequence"/>
</dbReference>
<dbReference type="EMBL" id="FNLO01000002">
    <property type="protein sequence ID" value="SDV47313.1"/>
    <property type="molecule type" value="Genomic_DNA"/>
</dbReference>
<dbReference type="GO" id="GO:0019239">
    <property type="term" value="F:deaminase activity"/>
    <property type="evidence" value="ECO:0007669"/>
    <property type="project" value="TreeGrafter"/>
</dbReference>
<dbReference type="InterPro" id="IPR035959">
    <property type="entry name" value="RutC-like_sf"/>
</dbReference>
<dbReference type="Pfam" id="PF01042">
    <property type="entry name" value="Ribonuc_L-PSP"/>
    <property type="match status" value="1"/>
</dbReference>
<accession>A0A1H2PLI6</accession>
<dbReference type="PANTHER" id="PTHR11803:SF39">
    <property type="entry name" value="2-IMINOBUTANOATE_2-IMINOPROPANOATE DEAMINASE"/>
    <property type="match status" value="1"/>
</dbReference>
<dbReference type="AlphaFoldDB" id="A0A1H2PLI6"/>
<dbReference type="SUPFAM" id="SSF55298">
    <property type="entry name" value="YjgF-like"/>
    <property type="match status" value="1"/>
</dbReference>
<dbReference type="PANTHER" id="PTHR11803">
    <property type="entry name" value="2-IMINOBUTANOATE/2-IMINOPROPANOATE DEAMINASE RIDA"/>
    <property type="match status" value="1"/>
</dbReference>
<dbReference type="STRING" id="1770053.SAMN05216551_102470"/>
<dbReference type="CDD" id="cd00448">
    <property type="entry name" value="YjgF_YER057c_UK114_family"/>
    <property type="match status" value="1"/>
</dbReference>
<dbReference type="GO" id="GO:0005829">
    <property type="term" value="C:cytosol"/>
    <property type="evidence" value="ECO:0007669"/>
    <property type="project" value="TreeGrafter"/>
</dbReference>
<proteinExistence type="predicted"/>